<protein>
    <submittedName>
        <fullName evidence="1">Uncharacterized protein</fullName>
    </submittedName>
</protein>
<accession>A0ACD0NZC9</accession>
<sequence length="236" mass="27277">MKQLLPSPKILRRGCRTTASLRSKFLNMVSVQTEQSLYIPSFSGKPRKHADYVASASSVHSPAESYTLRIQLNRGTKDTHLSHGYKILRNETLLWALDADGKGRKEYKLSDSVDEVFFRRGKRLSIESLSNNIKEHYFGPPAEPWITSFLAVYFNFREARIPWEKTAIITADSKNKRTKVFVRWWFGMSSFCEVSCVLDHEKVVKTDFGLNLTKREHLFNLIDVICQKRHAQDVHP</sequence>
<organism evidence="1 2">
    <name type="scientific">Violaceomyces palustris</name>
    <dbReference type="NCBI Taxonomy" id="1673888"/>
    <lineage>
        <taxon>Eukaryota</taxon>
        <taxon>Fungi</taxon>
        <taxon>Dikarya</taxon>
        <taxon>Basidiomycota</taxon>
        <taxon>Ustilaginomycotina</taxon>
        <taxon>Ustilaginomycetes</taxon>
        <taxon>Violaceomycetales</taxon>
        <taxon>Violaceomycetaceae</taxon>
        <taxon>Violaceomyces</taxon>
    </lineage>
</organism>
<evidence type="ECO:0000313" key="2">
    <source>
        <dbReference type="Proteomes" id="UP000245626"/>
    </source>
</evidence>
<reference evidence="1 2" key="1">
    <citation type="journal article" date="2018" name="Mol. Biol. Evol.">
        <title>Broad Genomic Sampling Reveals a Smut Pathogenic Ancestry of the Fungal Clade Ustilaginomycotina.</title>
        <authorList>
            <person name="Kijpornyongpan T."/>
            <person name="Mondo S.J."/>
            <person name="Barry K."/>
            <person name="Sandor L."/>
            <person name="Lee J."/>
            <person name="Lipzen A."/>
            <person name="Pangilinan J."/>
            <person name="LaButti K."/>
            <person name="Hainaut M."/>
            <person name="Henrissat B."/>
            <person name="Grigoriev I.V."/>
            <person name="Spatafora J.W."/>
            <person name="Aime M.C."/>
        </authorList>
    </citation>
    <scope>NUCLEOTIDE SEQUENCE [LARGE SCALE GENOMIC DNA]</scope>
    <source>
        <strain evidence="1 2">SA 807</strain>
    </source>
</reference>
<proteinExistence type="predicted"/>
<dbReference type="Proteomes" id="UP000245626">
    <property type="component" value="Unassembled WGS sequence"/>
</dbReference>
<gene>
    <name evidence="1" type="ORF">IE53DRAFT_386513</name>
</gene>
<dbReference type="EMBL" id="KZ819868">
    <property type="protein sequence ID" value="PWN51127.1"/>
    <property type="molecule type" value="Genomic_DNA"/>
</dbReference>
<keyword evidence="2" id="KW-1185">Reference proteome</keyword>
<name>A0ACD0NZC9_9BASI</name>
<evidence type="ECO:0000313" key="1">
    <source>
        <dbReference type="EMBL" id="PWN51127.1"/>
    </source>
</evidence>